<keyword evidence="6" id="KW-0653">Protein transport</keyword>
<keyword evidence="3" id="KW-1003">Cell membrane</keyword>
<keyword evidence="5" id="KW-0812">Transmembrane</keyword>
<dbReference type="GO" id="GO:0015031">
    <property type="term" value="P:protein transport"/>
    <property type="evidence" value="ECO:0007669"/>
    <property type="project" value="UniProtKB-KW"/>
</dbReference>
<name>A0A6B3SKR0_9BURK</name>
<dbReference type="Proteomes" id="UP000482155">
    <property type="component" value="Unassembled WGS sequence"/>
</dbReference>
<evidence type="ECO:0000256" key="2">
    <source>
        <dbReference type="ARBA" id="ARBA00022448"/>
    </source>
</evidence>
<feature type="compositionally biased region" description="Pro residues" evidence="9">
    <location>
        <begin position="172"/>
        <end position="183"/>
    </location>
</feature>
<gene>
    <name evidence="11" type="ORF">G3574_09670</name>
</gene>
<organism evidence="11 12">
    <name type="scientific">Noviherbaspirillum galbum</name>
    <dbReference type="NCBI Taxonomy" id="2709383"/>
    <lineage>
        <taxon>Bacteria</taxon>
        <taxon>Pseudomonadati</taxon>
        <taxon>Pseudomonadota</taxon>
        <taxon>Betaproteobacteria</taxon>
        <taxon>Burkholderiales</taxon>
        <taxon>Oxalobacteraceae</taxon>
        <taxon>Noviherbaspirillum</taxon>
    </lineage>
</organism>
<comment type="caution">
    <text evidence="11">The sequence shown here is derived from an EMBL/GenBank/DDBJ whole genome shotgun (WGS) entry which is preliminary data.</text>
</comment>
<dbReference type="Pfam" id="PF11356">
    <property type="entry name" value="T2SSC"/>
    <property type="match status" value="1"/>
</dbReference>
<keyword evidence="8" id="KW-0472">Membrane</keyword>
<feature type="domain" description="Type II secretion system protein GspC N-terminal" evidence="10">
    <location>
        <begin position="12"/>
        <end position="127"/>
    </location>
</feature>
<keyword evidence="12" id="KW-1185">Reference proteome</keyword>
<evidence type="ECO:0000313" key="12">
    <source>
        <dbReference type="Proteomes" id="UP000482155"/>
    </source>
</evidence>
<evidence type="ECO:0000313" key="11">
    <source>
        <dbReference type="EMBL" id="NEX61347.1"/>
    </source>
</evidence>
<keyword evidence="2" id="KW-0813">Transport</keyword>
<keyword evidence="4" id="KW-0997">Cell inner membrane</keyword>
<protein>
    <recommendedName>
        <fullName evidence="10">Type II secretion system protein GspC N-terminal domain-containing protein</fullName>
    </recommendedName>
</protein>
<reference evidence="11 12" key="1">
    <citation type="submission" date="2020-02" db="EMBL/GenBank/DDBJ databases">
        <authorList>
            <person name="Kim M.K."/>
        </authorList>
    </citation>
    <scope>NUCLEOTIDE SEQUENCE [LARGE SCALE GENOMIC DNA]</scope>
    <source>
        <strain evidence="11 12">17J57-3</strain>
    </source>
</reference>
<evidence type="ECO:0000256" key="4">
    <source>
        <dbReference type="ARBA" id="ARBA00022519"/>
    </source>
</evidence>
<evidence type="ECO:0000256" key="1">
    <source>
        <dbReference type="ARBA" id="ARBA00004533"/>
    </source>
</evidence>
<proteinExistence type="predicted"/>
<evidence type="ECO:0000256" key="9">
    <source>
        <dbReference type="SAM" id="MobiDB-lite"/>
    </source>
</evidence>
<evidence type="ECO:0000256" key="6">
    <source>
        <dbReference type="ARBA" id="ARBA00022927"/>
    </source>
</evidence>
<comment type="subcellular location">
    <subcellularLocation>
        <location evidence="1">Cell inner membrane</location>
    </subcellularLocation>
</comment>
<dbReference type="InterPro" id="IPR024961">
    <property type="entry name" value="T2SS_GspC_N"/>
</dbReference>
<evidence type="ECO:0000259" key="10">
    <source>
        <dbReference type="Pfam" id="PF11356"/>
    </source>
</evidence>
<dbReference type="EMBL" id="JAAIVB010000035">
    <property type="protein sequence ID" value="NEX61347.1"/>
    <property type="molecule type" value="Genomic_DNA"/>
</dbReference>
<feature type="compositionally biased region" description="Low complexity" evidence="9">
    <location>
        <begin position="158"/>
        <end position="171"/>
    </location>
</feature>
<evidence type="ECO:0000256" key="5">
    <source>
        <dbReference type="ARBA" id="ARBA00022692"/>
    </source>
</evidence>
<evidence type="ECO:0000256" key="3">
    <source>
        <dbReference type="ARBA" id="ARBA00022475"/>
    </source>
</evidence>
<evidence type="ECO:0000256" key="8">
    <source>
        <dbReference type="ARBA" id="ARBA00023136"/>
    </source>
</evidence>
<dbReference type="RefSeq" id="WP_163962446.1">
    <property type="nucleotide sequence ID" value="NZ_JAAIVB010000035.1"/>
</dbReference>
<accession>A0A6B3SKR0</accession>
<evidence type="ECO:0000256" key="7">
    <source>
        <dbReference type="ARBA" id="ARBA00022989"/>
    </source>
</evidence>
<feature type="region of interest" description="Disordered" evidence="9">
    <location>
        <begin position="134"/>
        <end position="274"/>
    </location>
</feature>
<sequence>MKRRLPLLISFLLFIALCAATAYWALQLFKPPVRPVAAPPREVKADPSVDAAASLFGGRAGKTAVASNYQLRGIIAAGTKDSVAIVSADGKPAQAVRVGTEMNPGVIVKEVTRDHVMISENGVMKRVELPESAKGLPEIASAPPVTARPMPPPPPAQPTARSAVMPPASSLPSPPPATPPQAPLPSSAQQRTVPPSPPPVSPPANQAIPATQQPIVPQPQTAPPNSGVSLPGSVAPGMAVNPAVNPVLPSGVTPPVNTAVPVPPAGMQQALPSQ</sequence>
<dbReference type="Gene3D" id="2.30.30.830">
    <property type="match status" value="1"/>
</dbReference>
<dbReference type="AlphaFoldDB" id="A0A6B3SKR0"/>
<dbReference type="GO" id="GO:0005886">
    <property type="term" value="C:plasma membrane"/>
    <property type="evidence" value="ECO:0007669"/>
    <property type="project" value="UniProtKB-SubCell"/>
</dbReference>
<keyword evidence="7" id="KW-1133">Transmembrane helix</keyword>